<dbReference type="Proteomes" id="UP001293254">
    <property type="component" value="Unassembled WGS sequence"/>
</dbReference>
<dbReference type="InterPro" id="IPR027417">
    <property type="entry name" value="P-loop_NTPase"/>
</dbReference>
<reference evidence="4" key="1">
    <citation type="submission" date="2020-06" db="EMBL/GenBank/DDBJ databases">
        <authorList>
            <person name="Li T."/>
            <person name="Hu X."/>
            <person name="Zhang T."/>
            <person name="Song X."/>
            <person name="Zhang H."/>
            <person name="Dai N."/>
            <person name="Sheng W."/>
            <person name="Hou X."/>
            <person name="Wei L."/>
        </authorList>
    </citation>
    <scope>NUCLEOTIDE SEQUENCE</scope>
    <source>
        <strain evidence="4">3651</strain>
        <tissue evidence="4">Leaf</tissue>
    </source>
</reference>
<name>A0AAE1Y209_9LAMI</name>
<dbReference type="SMART" id="SM00129">
    <property type="entry name" value="KISc"/>
    <property type="match status" value="1"/>
</dbReference>
<organism evidence="4 5">
    <name type="scientific">Sesamum alatum</name>
    <dbReference type="NCBI Taxonomy" id="300844"/>
    <lineage>
        <taxon>Eukaryota</taxon>
        <taxon>Viridiplantae</taxon>
        <taxon>Streptophyta</taxon>
        <taxon>Embryophyta</taxon>
        <taxon>Tracheophyta</taxon>
        <taxon>Spermatophyta</taxon>
        <taxon>Magnoliopsida</taxon>
        <taxon>eudicotyledons</taxon>
        <taxon>Gunneridae</taxon>
        <taxon>Pentapetalae</taxon>
        <taxon>asterids</taxon>
        <taxon>lamiids</taxon>
        <taxon>Lamiales</taxon>
        <taxon>Pedaliaceae</taxon>
        <taxon>Sesamum</taxon>
    </lineage>
</organism>
<reference evidence="4" key="2">
    <citation type="journal article" date="2024" name="Plant">
        <title>Genomic evolution and insights into agronomic trait innovations of Sesamum species.</title>
        <authorList>
            <person name="Miao H."/>
            <person name="Wang L."/>
            <person name="Qu L."/>
            <person name="Liu H."/>
            <person name="Sun Y."/>
            <person name="Le M."/>
            <person name="Wang Q."/>
            <person name="Wei S."/>
            <person name="Zheng Y."/>
            <person name="Lin W."/>
            <person name="Duan Y."/>
            <person name="Cao H."/>
            <person name="Xiong S."/>
            <person name="Wang X."/>
            <person name="Wei L."/>
            <person name="Li C."/>
            <person name="Ma Q."/>
            <person name="Ju M."/>
            <person name="Zhao R."/>
            <person name="Li G."/>
            <person name="Mu C."/>
            <person name="Tian Q."/>
            <person name="Mei H."/>
            <person name="Zhang T."/>
            <person name="Gao T."/>
            <person name="Zhang H."/>
        </authorList>
    </citation>
    <scope>NUCLEOTIDE SEQUENCE</scope>
    <source>
        <strain evidence="4">3651</strain>
    </source>
</reference>
<dbReference type="InterPro" id="IPR036961">
    <property type="entry name" value="Kinesin_motor_dom_sf"/>
</dbReference>
<sequence>MIVDVPTFRGRLMLVNMVGSKNIEQAGQKGLEAKMQITKINQGNIALKRVVESIAYGDSHVPFRDSKLTMLLQDSFEDDKSKILMVLCASLDQKELHKMIATLEYSAKAKCIVGGPHTPVKEKGVEDSSSDVLLGSRIAALDQFISKLQNENKIREKGEMRLRKS</sequence>
<dbReference type="GO" id="GO:0003777">
    <property type="term" value="F:microtubule motor activity"/>
    <property type="evidence" value="ECO:0007669"/>
    <property type="project" value="InterPro"/>
</dbReference>
<dbReference type="PRINTS" id="PR00380">
    <property type="entry name" value="KINESINHEAVY"/>
</dbReference>
<dbReference type="SUPFAM" id="SSF52540">
    <property type="entry name" value="P-loop containing nucleoside triphosphate hydrolases"/>
    <property type="match status" value="1"/>
</dbReference>
<dbReference type="InterPro" id="IPR027640">
    <property type="entry name" value="Kinesin-like_fam"/>
</dbReference>
<evidence type="ECO:0000313" key="5">
    <source>
        <dbReference type="Proteomes" id="UP001293254"/>
    </source>
</evidence>
<dbReference type="InterPro" id="IPR001752">
    <property type="entry name" value="Kinesin_motor_dom"/>
</dbReference>
<dbReference type="Pfam" id="PF00225">
    <property type="entry name" value="Kinesin"/>
    <property type="match status" value="1"/>
</dbReference>
<gene>
    <name evidence="4" type="ORF">Salat_2129000</name>
</gene>
<dbReference type="PANTHER" id="PTHR24115:SF416">
    <property type="entry name" value="KINESIN-LIKE PROTEIN KIN-10A"/>
    <property type="match status" value="1"/>
</dbReference>
<keyword evidence="1" id="KW-0505">Motor protein</keyword>
<dbReference type="GO" id="GO:0016887">
    <property type="term" value="F:ATP hydrolysis activity"/>
    <property type="evidence" value="ECO:0007669"/>
    <property type="project" value="TreeGrafter"/>
</dbReference>
<dbReference type="GO" id="GO:0008017">
    <property type="term" value="F:microtubule binding"/>
    <property type="evidence" value="ECO:0007669"/>
    <property type="project" value="InterPro"/>
</dbReference>
<dbReference type="PANTHER" id="PTHR24115">
    <property type="entry name" value="KINESIN-RELATED"/>
    <property type="match status" value="1"/>
</dbReference>
<keyword evidence="5" id="KW-1185">Reference proteome</keyword>
<comment type="similarity">
    <text evidence="2">Belongs to the TRAFAC class myosin-kinesin ATPase superfamily. Kinesin family.</text>
</comment>
<dbReference type="Gene3D" id="3.40.850.10">
    <property type="entry name" value="Kinesin motor domain"/>
    <property type="match status" value="1"/>
</dbReference>
<evidence type="ECO:0000256" key="1">
    <source>
        <dbReference type="ARBA" id="ARBA00023175"/>
    </source>
</evidence>
<evidence type="ECO:0000313" key="4">
    <source>
        <dbReference type="EMBL" id="KAK4421784.1"/>
    </source>
</evidence>
<dbReference type="GO" id="GO:0005524">
    <property type="term" value="F:ATP binding"/>
    <property type="evidence" value="ECO:0007669"/>
    <property type="project" value="InterPro"/>
</dbReference>
<dbReference type="EMBL" id="JACGWO010000008">
    <property type="protein sequence ID" value="KAK4421784.1"/>
    <property type="molecule type" value="Genomic_DNA"/>
</dbReference>
<protein>
    <submittedName>
        <fullName evidence="4">Kinesin-like protein KIN-10A</fullName>
    </submittedName>
</protein>
<dbReference type="GO" id="GO:0005871">
    <property type="term" value="C:kinesin complex"/>
    <property type="evidence" value="ECO:0007669"/>
    <property type="project" value="TreeGrafter"/>
</dbReference>
<dbReference type="PROSITE" id="PS50067">
    <property type="entry name" value="KINESIN_MOTOR_2"/>
    <property type="match status" value="1"/>
</dbReference>
<dbReference type="AlphaFoldDB" id="A0AAE1Y209"/>
<dbReference type="GO" id="GO:0007018">
    <property type="term" value="P:microtubule-based movement"/>
    <property type="evidence" value="ECO:0007669"/>
    <property type="project" value="InterPro"/>
</dbReference>
<feature type="domain" description="Kinesin motor" evidence="3">
    <location>
        <begin position="1"/>
        <end position="112"/>
    </location>
</feature>
<proteinExistence type="inferred from homology"/>
<evidence type="ECO:0000256" key="2">
    <source>
        <dbReference type="PROSITE-ProRule" id="PRU00283"/>
    </source>
</evidence>
<dbReference type="GO" id="GO:0005874">
    <property type="term" value="C:microtubule"/>
    <property type="evidence" value="ECO:0007669"/>
    <property type="project" value="TreeGrafter"/>
</dbReference>
<comment type="caution">
    <text evidence="2">Lacks conserved residue(s) required for the propagation of feature annotation.</text>
</comment>
<accession>A0AAE1Y209</accession>
<comment type="caution">
    <text evidence="4">The sequence shown here is derived from an EMBL/GenBank/DDBJ whole genome shotgun (WGS) entry which is preliminary data.</text>
</comment>
<evidence type="ECO:0000259" key="3">
    <source>
        <dbReference type="PROSITE" id="PS50067"/>
    </source>
</evidence>